<dbReference type="AlphaFoldDB" id="A0ABD3PDL4"/>
<gene>
    <name evidence="2" type="ORF">HJC23_010707</name>
</gene>
<feature type="signal peptide" evidence="1">
    <location>
        <begin position="1"/>
        <end position="21"/>
    </location>
</feature>
<feature type="chain" id="PRO_5044845653" description="HD domain-containing protein" evidence="1">
    <location>
        <begin position="22"/>
        <end position="257"/>
    </location>
</feature>
<reference evidence="2 3" key="1">
    <citation type="journal article" date="2020" name="G3 (Bethesda)">
        <title>Improved Reference Genome for Cyclotella cryptica CCMP332, a Model for Cell Wall Morphogenesis, Salinity Adaptation, and Lipid Production in Diatoms (Bacillariophyta).</title>
        <authorList>
            <person name="Roberts W.R."/>
            <person name="Downey K.M."/>
            <person name="Ruck E.C."/>
            <person name="Traller J.C."/>
            <person name="Alverson A.J."/>
        </authorList>
    </citation>
    <scope>NUCLEOTIDE SEQUENCE [LARGE SCALE GENOMIC DNA]</scope>
    <source>
        <strain evidence="2 3">CCMP332</strain>
    </source>
</reference>
<evidence type="ECO:0008006" key="4">
    <source>
        <dbReference type="Google" id="ProtNLM"/>
    </source>
</evidence>
<protein>
    <recommendedName>
        <fullName evidence="4">HD domain-containing protein</fullName>
    </recommendedName>
</protein>
<evidence type="ECO:0000256" key="1">
    <source>
        <dbReference type="SAM" id="SignalP"/>
    </source>
</evidence>
<name>A0ABD3PDL4_9STRA</name>
<keyword evidence="3" id="KW-1185">Reference proteome</keyword>
<dbReference type="EMBL" id="JABMIG020000201">
    <property type="protein sequence ID" value="KAL3786133.1"/>
    <property type="molecule type" value="Genomic_DNA"/>
</dbReference>
<keyword evidence="1" id="KW-0732">Signal</keyword>
<comment type="caution">
    <text evidence="2">The sequence shown here is derived from an EMBL/GenBank/DDBJ whole genome shotgun (WGS) entry which is preliminary data.</text>
</comment>
<accession>A0ABD3PDL4</accession>
<proteinExistence type="predicted"/>
<organism evidence="2 3">
    <name type="scientific">Cyclotella cryptica</name>
    <dbReference type="NCBI Taxonomy" id="29204"/>
    <lineage>
        <taxon>Eukaryota</taxon>
        <taxon>Sar</taxon>
        <taxon>Stramenopiles</taxon>
        <taxon>Ochrophyta</taxon>
        <taxon>Bacillariophyta</taxon>
        <taxon>Coscinodiscophyceae</taxon>
        <taxon>Thalassiosirophycidae</taxon>
        <taxon>Stephanodiscales</taxon>
        <taxon>Stephanodiscaceae</taxon>
        <taxon>Cyclotella</taxon>
    </lineage>
</organism>
<evidence type="ECO:0000313" key="3">
    <source>
        <dbReference type="Proteomes" id="UP001516023"/>
    </source>
</evidence>
<sequence>MTRVSLILAVCAIAFMRFMKSNPVLFGRQQNRKTPDTANLITRDKPNKILKDVLLRYGSVLGEDYDSYYNHCLRVLNFSKYFLDKDTAYLKGTEMTSSSRGRNIDIMAFALAYHDIALWTDGELNYLEPSVAVMERDLQENRSIRGLFRPPLTTEEKLIAREIIMQHHKISSFSASKADLNLPMGVEGEQMVNAVRRGDWVDASMGVVKHGISADILEAAYVEIPEAGFHNMLLAMGGRLSPDSIIGQLKVLKILKL</sequence>
<dbReference type="Proteomes" id="UP001516023">
    <property type="component" value="Unassembled WGS sequence"/>
</dbReference>
<evidence type="ECO:0000313" key="2">
    <source>
        <dbReference type="EMBL" id="KAL3786133.1"/>
    </source>
</evidence>